<keyword evidence="5" id="KW-0645">Protease</keyword>
<dbReference type="EC" id="3.4.19.12" evidence="3"/>
<evidence type="ECO:0000256" key="8">
    <source>
        <dbReference type="ARBA" id="ARBA00058284"/>
    </source>
</evidence>
<dbReference type="PANTHER" id="PTHR13291:SF0">
    <property type="entry name" value="JOSEPHIN-LIKE PROTEIN"/>
    <property type="match status" value="1"/>
</dbReference>
<comment type="catalytic activity">
    <reaction evidence="1">
        <text>Thiol-dependent hydrolysis of ester, thioester, amide, peptide and isopeptide bonds formed by the C-terminal Gly of ubiquitin (a 76-residue protein attached to proteins as an intracellular targeting signal).</text>
        <dbReference type="EC" id="3.4.19.12"/>
    </reaction>
</comment>
<evidence type="ECO:0000256" key="2">
    <source>
        <dbReference type="ARBA" id="ARBA00004514"/>
    </source>
</evidence>
<dbReference type="InterPro" id="IPR006155">
    <property type="entry name" value="Josephin"/>
</dbReference>
<feature type="domain" description="Josephin" evidence="13">
    <location>
        <begin position="64"/>
        <end position="240"/>
    </location>
</feature>
<feature type="active site" evidence="11">
    <location>
        <position position="177"/>
    </location>
</feature>
<comment type="function">
    <text evidence="8">Cleaves 'Lys-63'-linked poly-ubiquitin chains, and with lesser efficiency 'Lys-48'-linked poly-ubiquitin chains (in vitro). May act as a deubiquitinating enzyme.</text>
</comment>
<dbReference type="Proteomes" id="UP001054837">
    <property type="component" value="Unassembled WGS sequence"/>
</dbReference>
<evidence type="ECO:0000256" key="7">
    <source>
        <dbReference type="ARBA" id="ARBA00022801"/>
    </source>
</evidence>
<dbReference type="Pfam" id="PF02099">
    <property type="entry name" value="Josephin"/>
    <property type="match status" value="1"/>
</dbReference>
<gene>
    <name evidence="14" type="ORF">CDAR_414081</name>
</gene>
<evidence type="ECO:0000256" key="5">
    <source>
        <dbReference type="ARBA" id="ARBA00022670"/>
    </source>
</evidence>
<feature type="active site" evidence="11">
    <location>
        <position position="192"/>
    </location>
</feature>
<evidence type="ECO:0000313" key="14">
    <source>
        <dbReference type="EMBL" id="GIY19297.1"/>
    </source>
</evidence>
<evidence type="ECO:0000256" key="10">
    <source>
        <dbReference type="ARBA" id="ARBA00077222"/>
    </source>
</evidence>
<dbReference type="SMART" id="SM01246">
    <property type="entry name" value="Josephin"/>
    <property type="match status" value="1"/>
</dbReference>
<dbReference type="GO" id="GO:0016579">
    <property type="term" value="P:protein deubiquitination"/>
    <property type="evidence" value="ECO:0007669"/>
    <property type="project" value="InterPro"/>
</dbReference>
<reference evidence="14 15" key="1">
    <citation type="submission" date="2021-06" db="EMBL/GenBank/DDBJ databases">
        <title>Caerostris darwini draft genome.</title>
        <authorList>
            <person name="Kono N."/>
            <person name="Arakawa K."/>
        </authorList>
    </citation>
    <scope>NUCLEOTIDE SEQUENCE [LARGE SCALE GENOMIC DNA]</scope>
</reference>
<feature type="region of interest" description="Disordered" evidence="12">
    <location>
        <begin position="270"/>
        <end position="295"/>
    </location>
</feature>
<evidence type="ECO:0000256" key="12">
    <source>
        <dbReference type="SAM" id="MobiDB-lite"/>
    </source>
</evidence>
<organism evidence="14 15">
    <name type="scientific">Caerostris darwini</name>
    <dbReference type="NCBI Taxonomy" id="1538125"/>
    <lineage>
        <taxon>Eukaryota</taxon>
        <taxon>Metazoa</taxon>
        <taxon>Ecdysozoa</taxon>
        <taxon>Arthropoda</taxon>
        <taxon>Chelicerata</taxon>
        <taxon>Arachnida</taxon>
        <taxon>Araneae</taxon>
        <taxon>Araneomorphae</taxon>
        <taxon>Entelegynae</taxon>
        <taxon>Araneoidea</taxon>
        <taxon>Araneidae</taxon>
        <taxon>Caerostris</taxon>
    </lineage>
</organism>
<dbReference type="InterPro" id="IPR040053">
    <property type="entry name" value="JOSD1/2"/>
</dbReference>
<name>A0AAV4RD77_9ARAC</name>
<dbReference type="GO" id="GO:0004843">
    <property type="term" value="F:cysteine-type deubiquitinase activity"/>
    <property type="evidence" value="ECO:0007669"/>
    <property type="project" value="UniProtKB-EC"/>
</dbReference>
<feature type="active site" evidence="11">
    <location>
        <position position="77"/>
    </location>
</feature>
<dbReference type="Gene3D" id="3.90.70.40">
    <property type="match status" value="1"/>
</dbReference>
<dbReference type="PANTHER" id="PTHR13291">
    <property type="entry name" value="JOSEPHIN 1, 2"/>
    <property type="match status" value="1"/>
</dbReference>
<evidence type="ECO:0000256" key="4">
    <source>
        <dbReference type="ARBA" id="ARBA00022490"/>
    </source>
</evidence>
<dbReference type="AlphaFoldDB" id="A0AAV4RD77"/>
<evidence type="ECO:0000256" key="1">
    <source>
        <dbReference type="ARBA" id="ARBA00000707"/>
    </source>
</evidence>
<sequence>MFISLIWISGPDLIRVSETPLESFEIVFRKFIVSSFASMHNSCLHFVESLFGRDRKSLNKSGLKGNIYHEKQVKELCALHALNNLFQDKNAFNKQILDNICHSLSPDNLVNPHKSLLGLGNYDVNVLMAALQLKGYEAMWFDKRKDPSNIDFSKICGLILNIPSEMKFLPLRLNRKHWIAVKEIEGTFYNLDSKLESPVSIGKVPDLVTYLREQIRGKDREIFLVVDQDLDRNSLWRKEPRWNETYGIPPPLSTSTNRVNSTVAVIHLNSEDENRPRISKNTHHEDTGTKDFKKS</sequence>
<keyword evidence="4" id="KW-0963">Cytoplasm</keyword>
<keyword evidence="15" id="KW-1185">Reference proteome</keyword>
<evidence type="ECO:0000256" key="11">
    <source>
        <dbReference type="PROSITE-ProRule" id="PRU00331"/>
    </source>
</evidence>
<evidence type="ECO:0000256" key="6">
    <source>
        <dbReference type="ARBA" id="ARBA00022786"/>
    </source>
</evidence>
<evidence type="ECO:0000313" key="15">
    <source>
        <dbReference type="Proteomes" id="UP001054837"/>
    </source>
</evidence>
<dbReference type="EMBL" id="BPLQ01006032">
    <property type="protein sequence ID" value="GIY19297.1"/>
    <property type="molecule type" value="Genomic_DNA"/>
</dbReference>
<protein>
    <recommendedName>
        <fullName evidence="9">Josephin-2</fullName>
        <ecNumber evidence="3">3.4.19.12</ecNumber>
    </recommendedName>
    <alternativeName>
        <fullName evidence="10">Josephin domain-containing protein 2</fullName>
    </alternativeName>
</protein>
<keyword evidence="7 11" id="KW-0378">Hydrolase</keyword>
<comment type="caution">
    <text evidence="14">The sequence shown here is derived from an EMBL/GenBank/DDBJ whole genome shotgun (WGS) entry which is preliminary data.</text>
</comment>
<proteinExistence type="predicted"/>
<accession>A0AAV4RD77</accession>
<dbReference type="GO" id="GO:0006508">
    <property type="term" value="P:proteolysis"/>
    <property type="evidence" value="ECO:0007669"/>
    <property type="project" value="UniProtKB-KW"/>
</dbReference>
<dbReference type="GO" id="GO:0005829">
    <property type="term" value="C:cytosol"/>
    <property type="evidence" value="ECO:0007669"/>
    <property type="project" value="UniProtKB-SubCell"/>
</dbReference>
<evidence type="ECO:0000256" key="9">
    <source>
        <dbReference type="ARBA" id="ARBA00069892"/>
    </source>
</evidence>
<dbReference type="FunFam" id="3.90.70.40:FF:000003">
    <property type="entry name" value="josephin-2 isoform X1"/>
    <property type="match status" value="1"/>
</dbReference>
<evidence type="ECO:0000259" key="13">
    <source>
        <dbReference type="PROSITE" id="PS50957"/>
    </source>
</evidence>
<keyword evidence="6" id="KW-0833">Ubl conjugation pathway</keyword>
<evidence type="ECO:0000256" key="3">
    <source>
        <dbReference type="ARBA" id="ARBA00012759"/>
    </source>
</evidence>
<comment type="subcellular location">
    <subcellularLocation>
        <location evidence="2">Cytoplasm</location>
        <location evidence="2">Cytosol</location>
    </subcellularLocation>
</comment>
<dbReference type="PROSITE" id="PS50957">
    <property type="entry name" value="JOSEPHIN"/>
    <property type="match status" value="1"/>
</dbReference>